<dbReference type="GO" id="GO:0005737">
    <property type="term" value="C:cytoplasm"/>
    <property type="evidence" value="ECO:0007669"/>
    <property type="project" value="TreeGrafter"/>
</dbReference>
<dbReference type="InterPro" id="IPR014718">
    <property type="entry name" value="GH-type_carb-bd"/>
</dbReference>
<keyword evidence="7" id="KW-1185">Reference proteome</keyword>
<evidence type="ECO:0000256" key="2">
    <source>
        <dbReference type="ARBA" id="ARBA00005866"/>
    </source>
</evidence>
<dbReference type="GO" id="GO:0047938">
    <property type="term" value="F:glucose-6-phosphate 1-epimerase activity"/>
    <property type="evidence" value="ECO:0007669"/>
    <property type="project" value="UniProtKB-EC"/>
</dbReference>
<evidence type="ECO:0000313" key="6">
    <source>
        <dbReference type="EMBL" id="MTW10385.1"/>
    </source>
</evidence>
<feature type="active site" evidence="5">
    <location>
        <position position="142"/>
    </location>
</feature>
<name>A0A6L6QDV0_9BURK</name>
<dbReference type="InterPro" id="IPR025532">
    <property type="entry name" value="G6P_1-epimerase"/>
</dbReference>
<dbReference type="InterPro" id="IPR008183">
    <property type="entry name" value="Aldose_1/G6P_1-epimerase"/>
</dbReference>
<dbReference type="CDD" id="cd09020">
    <property type="entry name" value="D-hex-6-P-epi_like"/>
    <property type="match status" value="1"/>
</dbReference>
<reference evidence="6 7" key="1">
    <citation type="submission" date="2019-11" db="EMBL/GenBank/DDBJ databases">
        <title>Type strains purchased from KCTC, JCM and DSMZ.</title>
        <authorList>
            <person name="Lu H."/>
        </authorList>
    </citation>
    <scope>NUCLEOTIDE SEQUENCE [LARGE SCALE GENOMIC DNA]</scope>
    <source>
        <strain evidence="6 7">JCM 31587</strain>
    </source>
</reference>
<evidence type="ECO:0000256" key="5">
    <source>
        <dbReference type="PIRSR" id="PIRSR016020-1"/>
    </source>
</evidence>
<dbReference type="EMBL" id="WNKX01000004">
    <property type="protein sequence ID" value="MTW10385.1"/>
    <property type="molecule type" value="Genomic_DNA"/>
</dbReference>
<proteinExistence type="inferred from homology"/>
<dbReference type="InterPro" id="IPR011013">
    <property type="entry name" value="Gal_mutarotase_sf_dom"/>
</dbReference>
<dbReference type="RefSeq" id="WP_155453325.1">
    <property type="nucleotide sequence ID" value="NZ_WNKX01000004.1"/>
</dbReference>
<comment type="caution">
    <text evidence="6">The sequence shown here is derived from an EMBL/GenBank/DDBJ whole genome shotgun (WGS) entry which is preliminary data.</text>
</comment>
<evidence type="ECO:0000256" key="1">
    <source>
        <dbReference type="ARBA" id="ARBA00001096"/>
    </source>
</evidence>
<accession>A0A6L6QDV0</accession>
<protein>
    <recommendedName>
        <fullName evidence="3">glucose-6-phosphate 1-epimerase</fullName>
        <ecNumber evidence="3">5.1.3.15</ecNumber>
    </recommendedName>
</protein>
<evidence type="ECO:0000313" key="7">
    <source>
        <dbReference type="Proteomes" id="UP000472320"/>
    </source>
</evidence>
<dbReference type="AlphaFoldDB" id="A0A6L6QDV0"/>
<sequence>MNEVRISTPEGAEASISLFGAHLMSWQTADGKERLFLSQRSALDGSAAIRGGVPVIFPQFATRGDGLRHGFARTATWRLAEQANDWAEFALAQTDLPRNHFQSWPRAFELRLRFTLRGNALEMRYTVRNTGQQDFSWAGALHSYFAVTEFTSAKVDGMPFTGALDDIRPATPQLRLDTGAGVLLLEQQGFSEWVVWNPGAEGAAAIADMADEEYRRFVCIEPACVDKQVLAAGAEWAGLHTISLIP</sequence>
<dbReference type="PANTHER" id="PTHR11122:SF13">
    <property type="entry name" value="GLUCOSE-6-PHOSPHATE 1-EPIMERASE"/>
    <property type="match status" value="1"/>
</dbReference>
<dbReference type="Pfam" id="PF01263">
    <property type="entry name" value="Aldose_epim"/>
    <property type="match status" value="1"/>
</dbReference>
<dbReference type="EC" id="5.1.3.15" evidence="3"/>
<evidence type="ECO:0000256" key="4">
    <source>
        <dbReference type="ARBA" id="ARBA00023235"/>
    </source>
</evidence>
<comment type="catalytic activity">
    <reaction evidence="1">
        <text>alpha-D-glucose 6-phosphate = beta-D-glucose 6-phosphate</text>
        <dbReference type="Rhea" id="RHEA:16249"/>
        <dbReference type="ChEBI" id="CHEBI:58225"/>
        <dbReference type="ChEBI" id="CHEBI:58247"/>
        <dbReference type="EC" id="5.1.3.15"/>
    </reaction>
</comment>
<dbReference type="SUPFAM" id="SSF74650">
    <property type="entry name" value="Galactose mutarotase-like"/>
    <property type="match status" value="1"/>
</dbReference>
<organism evidence="6 7">
    <name type="scientific">Massilia eburnea</name>
    <dbReference type="NCBI Taxonomy" id="1776165"/>
    <lineage>
        <taxon>Bacteria</taxon>
        <taxon>Pseudomonadati</taxon>
        <taxon>Pseudomonadota</taxon>
        <taxon>Betaproteobacteria</taxon>
        <taxon>Burkholderiales</taxon>
        <taxon>Oxalobacteraceae</taxon>
        <taxon>Telluria group</taxon>
        <taxon>Massilia</taxon>
    </lineage>
</organism>
<comment type="similarity">
    <text evidence="2">Belongs to the glucose-6-phosphate 1-epimerase family.</text>
</comment>
<evidence type="ECO:0000256" key="3">
    <source>
        <dbReference type="ARBA" id="ARBA00012083"/>
    </source>
</evidence>
<keyword evidence="4" id="KW-0413">Isomerase</keyword>
<dbReference type="PANTHER" id="PTHR11122">
    <property type="entry name" value="APOSPORY-ASSOCIATED PROTEIN C-RELATED"/>
    <property type="match status" value="1"/>
</dbReference>
<dbReference type="PIRSF" id="PIRSF016020">
    <property type="entry name" value="PHexose_mutarotase"/>
    <property type="match status" value="1"/>
</dbReference>
<feature type="active site" evidence="5">
    <location>
        <position position="221"/>
    </location>
</feature>
<dbReference type="GO" id="GO:0030246">
    <property type="term" value="F:carbohydrate binding"/>
    <property type="evidence" value="ECO:0007669"/>
    <property type="project" value="InterPro"/>
</dbReference>
<gene>
    <name evidence="6" type="ORF">GM658_07185</name>
</gene>
<dbReference type="Proteomes" id="UP000472320">
    <property type="component" value="Unassembled WGS sequence"/>
</dbReference>
<dbReference type="Gene3D" id="2.70.98.10">
    <property type="match status" value="1"/>
</dbReference>
<dbReference type="GO" id="GO:0005975">
    <property type="term" value="P:carbohydrate metabolic process"/>
    <property type="evidence" value="ECO:0007669"/>
    <property type="project" value="InterPro"/>
</dbReference>
<dbReference type="OrthoDB" id="9790727at2"/>